<evidence type="ECO:0000256" key="2">
    <source>
        <dbReference type="ARBA" id="ARBA00023002"/>
    </source>
</evidence>
<evidence type="ECO:0000256" key="4">
    <source>
        <dbReference type="SAM" id="SignalP"/>
    </source>
</evidence>
<dbReference type="STRING" id="50376.A0A517L5Z7"/>
<reference evidence="5 6" key="1">
    <citation type="submission" date="2019-07" db="EMBL/GenBank/DDBJ databases">
        <title>Finished genome of Venturia effusa.</title>
        <authorList>
            <person name="Young C.A."/>
            <person name="Cox M.P."/>
            <person name="Ganley A.R.D."/>
            <person name="David W.J."/>
        </authorList>
    </citation>
    <scope>NUCLEOTIDE SEQUENCE [LARGE SCALE GENOMIC DNA]</scope>
    <source>
        <strain evidence="6">albino</strain>
    </source>
</reference>
<organism evidence="5 6">
    <name type="scientific">Venturia effusa</name>
    <dbReference type="NCBI Taxonomy" id="50376"/>
    <lineage>
        <taxon>Eukaryota</taxon>
        <taxon>Fungi</taxon>
        <taxon>Dikarya</taxon>
        <taxon>Ascomycota</taxon>
        <taxon>Pezizomycotina</taxon>
        <taxon>Dothideomycetes</taxon>
        <taxon>Pleosporomycetidae</taxon>
        <taxon>Venturiales</taxon>
        <taxon>Venturiaceae</taxon>
        <taxon>Venturia</taxon>
    </lineage>
</organism>
<evidence type="ECO:0000256" key="1">
    <source>
        <dbReference type="ARBA" id="ARBA00004685"/>
    </source>
</evidence>
<accession>A0A517L5Z7</accession>
<evidence type="ECO:0000313" key="5">
    <source>
        <dbReference type="EMBL" id="QDS71060.1"/>
    </source>
</evidence>
<dbReference type="Proteomes" id="UP000316270">
    <property type="component" value="Chromosome 5"/>
</dbReference>
<dbReference type="GO" id="GO:0016491">
    <property type="term" value="F:oxidoreductase activity"/>
    <property type="evidence" value="ECO:0007669"/>
    <property type="project" value="UniProtKB-KW"/>
</dbReference>
<evidence type="ECO:0000313" key="6">
    <source>
        <dbReference type="Proteomes" id="UP000316270"/>
    </source>
</evidence>
<keyword evidence="6" id="KW-1185">Reference proteome</keyword>
<keyword evidence="2" id="KW-0560">Oxidoreductase</keyword>
<comment type="similarity">
    <text evidence="3">Belongs to the ustYa family.</text>
</comment>
<keyword evidence="4" id="KW-0732">Signal</keyword>
<proteinExistence type="inferred from homology"/>
<feature type="chain" id="PRO_5021823907" evidence="4">
    <location>
        <begin position="23"/>
        <end position="231"/>
    </location>
</feature>
<evidence type="ECO:0000256" key="3">
    <source>
        <dbReference type="ARBA" id="ARBA00035112"/>
    </source>
</evidence>
<feature type="signal peptide" evidence="4">
    <location>
        <begin position="1"/>
        <end position="22"/>
    </location>
</feature>
<name>A0A517L5Z7_9PEZI</name>
<dbReference type="AlphaFoldDB" id="A0A517L5Z7"/>
<dbReference type="OrthoDB" id="3687641at2759"/>
<dbReference type="EMBL" id="CP042189">
    <property type="protein sequence ID" value="QDS71060.1"/>
    <property type="molecule type" value="Genomic_DNA"/>
</dbReference>
<protein>
    <submittedName>
        <fullName evidence="5">Uncharacterized protein</fullName>
    </submittedName>
</protein>
<dbReference type="Pfam" id="PF11807">
    <property type="entry name" value="UstYa"/>
    <property type="match status" value="1"/>
</dbReference>
<gene>
    <name evidence="5" type="ORF">FKW77_008682</name>
</gene>
<dbReference type="GO" id="GO:0043386">
    <property type="term" value="P:mycotoxin biosynthetic process"/>
    <property type="evidence" value="ECO:0007669"/>
    <property type="project" value="InterPro"/>
</dbReference>
<sequence>MRDAIVLATLLAFPLSFVIILTKHTNNAVRHSVEGHSPIGLAGEVNGIVPPFPSTSKTFRHDSIFWPFKDVDLANVAESKWNFIVEEWRIIRPFGGGWLKVDDWDQHILPRPVRLDVTKMIPMYSISIFHQLHCLTAIFSEYLTARQGKAPEADLSHTLHCYDYLRQTVMCHGDSTLEYVAEGRSQETLEYGYESPRVCRDFNAVLNYAWKHNAVKMRDLIELQYKVGGSK</sequence>
<dbReference type="InterPro" id="IPR021765">
    <property type="entry name" value="UstYa-like"/>
</dbReference>
<dbReference type="PANTHER" id="PTHR33365">
    <property type="entry name" value="YALI0B05434P"/>
    <property type="match status" value="1"/>
</dbReference>
<comment type="pathway">
    <text evidence="1">Mycotoxin biosynthesis.</text>
</comment>
<dbReference type="PANTHER" id="PTHR33365:SF11">
    <property type="entry name" value="TAT PATHWAY SIGNAL SEQUENCE"/>
    <property type="match status" value="1"/>
</dbReference>